<dbReference type="HOGENOM" id="CLU_1706863_0_0_1"/>
<dbReference type="PaxDb" id="4577-GRMZM2G322717_P01"/>
<dbReference type="InParanoid" id="K7V3U1"/>
<proteinExistence type="predicted"/>
<gene>
    <name evidence="1" type="ORF">ZEAMMB73_Zm00001d052982</name>
</gene>
<dbReference type="AlphaFoldDB" id="K7V3U1"/>
<accession>K7V3U1</accession>
<evidence type="ECO:0000313" key="1">
    <source>
        <dbReference type="EMBL" id="AQK58485.1"/>
    </source>
</evidence>
<sequence>MTVGRSASGAAWPRWWAVGAKAGGEVLHGARAQRGEWEEQGHRPMFLPGAKKLWGAANGDFKKRSGIWWISSSRTLAPTERLSLRADWRPQNTSAPRGQCRRWSGSPFPHEADTRLHLGVPRLRLERMEGNVERRAGVLPDRGGVGDAVLRLLR</sequence>
<protein>
    <submittedName>
        <fullName evidence="1">Uncharacterized protein</fullName>
    </submittedName>
</protein>
<name>K7V3U1_MAIZE</name>
<organism evidence="1">
    <name type="scientific">Zea mays</name>
    <name type="common">Maize</name>
    <dbReference type="NCBI Taxonomy" id="4577"/>
    <lineage>
        <taxon>Eukaryota</taxon>
        <taxon>Viridiplantae</taxon>
        <taxon>Streptophyta</taxon>
        <taxon>Embryophyta</taxon>
        <taxon>Tracheophyta</taxon>
        <taxon>Spermatophyta</taxon>
        <taxon>Magnoliopsida</taxon>
        <taxon>Liliopsida</taxon>
        <taxon>Poales</taxon>
        <taxon>Poaceae</taxon>
        <taxon>PACMAD clade</taxon>
        <taxon>Panicoideae</taxon>
        <taxon>Andropogonodae</taxon>
        <taxon>Andropogoneae</taxon>
        <taxon>Tripsacinae</taxon>
        <taxon>Zea</taxon>
    </lineage>
</organism>
<reference evidence="1" key="1">
    <citation type="submission" date="2015-12" db="EMBL/GenBank/DDBJ databases">
        <title>Update maize B73 reference genome by single molecule sequencing technologies.</title>
        <authorList>
            <consortium name="Maize Genome Sequencing Project"/>
            <person name="Ware D."/>
        </authorList>
    </citation>
    <scope>NUCLEOTIDE SEQUENCE</scope>
    <source>
        <tissue evidence="1">Seedling</tissue>
    </source>
</reference>
<dbReference type="EMBL" id="CM000780">
    <property type="protein sequence ID" value="AQK58485.1"/>
    <property type="molecule type" value="Genomic_DNA"/>
</dbReference>